<dbReference type="PROSITE" id="PS00107">
    <property type="entry name" value="PROTEIN_KINASE_ATP"/>
    <property type="match status" value="1"/>
</dbReference>
<evidence type="ECO:0000256" key="15">
    <source>
        <dbReference type="ARBA" id="ARBA00048679"/>
    </source>
</evidence>
<dbReference type="PANTHER" id="PTHR32444:SF183">
    <property type="entry name" value="APPLE DOMAIN-CONTAINING PROTEIN"/>
    <property type="match status" value="1"/>
</dbReference>
<dbReference type="EMBL" id="CM017885">
    <property type="protein sequence ID" value="KAG1368212.1"/>
    <property type="molecule type" value="Genomic_DNA"/>
</dbReference>
<dbReference type="GO" id="GO:0051707">
    <property type="term" value="P:response to other organism"/>
    <property type="evidence" value="ECO:0007669"/>
    <property type="project" value="UniProtKB-ARBA"/>
</dbReference>
<dbReference type="CDD" id="cd01098">
    <property type="entry name" value="PAN_AP_plant"/>
    <property type="match status" value="1"/>
</dbReference>
<dbReference type="GO" id="GO:0004674">
    <property type="term" value="F:protein serine/threonine kinase activity"/>
    <property type="evidence" value="ECO:0007669"/>
    <property type="project" value="UniProtKB-KW"/>
</dbReference>
<evidence type="ECO:0000256" key="17">
    <source>
        <dbReference type="PROSITE-ProRule" id="PRU00076"/>
    </source>
</evidence>
<dbReference type="Pfam" id="PF08276">
    <property type="entry name" value="PAN_2"/>
    <property type="match status" value="1"/>
</dbReference>
<dbReference type="GO" id="GO:0016020">
    <property type="term" value="C:membrane"/>
    <property type="evidence" value="ECO:0007669"/>
    <property type="project" value="UniProtKB-SubCell"/>
</dbReference>
<dbReference type="InterPro" id="IPR001480">
    <property type="entry name" value="Bulb-type_lectin_dom"/>
</dbReference>
<protein>
    <recommendedName>
        <fullName evidence="16">Receptor-like serine/threonine-protein kinase</fullName>
        <ecNumber evidence="16">2.7.11.1</ecNumber>
    </recommendedName>
</protein>
<evidence type="ECO:0000313" key="25">
    <source>
        <dbReference type="Proteomes" id="UP000797356"/>
    </source>
</evidence>
<evidence type="ECO:0000256" key="7">
    <source>
        <dbReference type="ARBA" id="ARBA00022741"/>
    </source>
</evidence>
<dbReference type="Gene3D" id="3.50.4.10">
    <property type="entry name" value="Hepatocyte Growth Factor"/>
    <property type="match status" value="1"/>
</dbReference>
<dbReference type="InterPro" id="IPR000742">
    <property type="entry name" value="EGF"/>
</dbReference>
<evidence type="ECO:0000256" key="13">
    <source>
        <dbReference type="ARBA" id="ARBA00023180"/>
    </source>
</evidence>
<keyword evidence="11" id="KW-0472">Membrane</keyword>
<dbReference type="PIRSF" id="PIRSF000641">
    <property type="entry name" value="SRK"/>
    <property type="match status" value="1"/>
</dbReference>
<accession>A0A8K0IV21</accession>
<dbReference type="PANTHER" id="PTHR32444">
    <property type="entry name" value="BULB-TYPE LECTIN DOMAIN-CONTAINING PROTEIN"/>
    <property type="match status" value="1"/>
</dbReference>
<dbReference type="PROSITE" id="PS00108">
    <property type="entry name" value="PROTEIN_KINASE_ST"/>
    <property type="match status" value="1"/>
</dbReference>
<evidence type="ECO:0000259" key="21">
    <source>
        <dbReference type="PROSITE" id="PS50026"/>
    </source>
</evidence>
<dbReference type="InterPro" id="IPR036426">
    <property type="entry name" value="Bulb-type_lectin_dom_sf"/>
</dbReference>
<dbReference type="InterPro" id="IPR000719">
    <property type="entry name" value="Prot_kinase_dom"/>
</dbReference>
<comment type="caution">
    <text evidence="17">Lacks conserved residue(s) required for the propagation of feature annotation.</text>
</comment>
<dbReference type="PROSITE" id="PS50927">
    <property type="entry name" value="BULB_LECTIN"/>
    <property type="match status" value="1"/>
</dbReference>
<dbReference type="Pfam" id="PF01453">
    <property type="entry name" value="B_lectin"/>
    <property type="match status" value="1"/>
</dbReference>
<dbReference type="FunFam" id="1.10.510.10:FF:000060">
    <property type="entry name" value="G-type lectin S-receptor-like serine/threonine-protein kinase"/>
    <property type="match status" value="1"/>
</dbReference>
<dbReference type="OrthoDB" id="4062651at2759"/>
<dbReference type="SMART" id="SM00473">
    <property type="entry name" value="PAN_AP"/>
    <property type="match status" value="1"/>
</dbReference>
<dbReference type="PROSITE" id="PS50026">
    <property type="entry name" value="EGF_3"/>
    <property type="match status" value="1"/>
</dbReference>
<dbReference type="InterPro" id="IPR024171">
    <property type="entry name" value="SRK-like_kinase"/>
</dbReference>
<feature type="compositionally biased region" description="Basic and acidic residues" evidence="19">
    <location>
        <begin position="1"/>
        <end position="10"/>
    </location>
</feature>
<keyword evidence="4 16" id="KW-0808">Transferase</keyword>
<feature type="domain" description="Bulb-type lectin" evidence="22">
    <location>
        <begin position="12"/>
        <end position="132"/>
    </location>
</feature>
<keyword evidence="24" id="KW-0675">Receptor</keyword>
<dbReference type="GO" id="GO:0005524">
    <property type="term" value="F:ATP binding"/>
    <property type="evidence" value="ECO:0007669"/>
    <property type="project" value="UniProtKB-UniRule"/>
</dbReference>
<dbReference type="InterPro" id="IPR011009">
    <property type="entry name" value="Kinase-like_dom_sf"/>
</dbReference>
<dbReference type="CDD" id="cd00028">
    <property type="entry name" value="B_lectin"/>
    <property type="match status" value="1"/>
</dbReference>
<dbReference type="Gene3D" id="2.90.10.10">
    <property type="entry name" value="Bulb-type lectin domain"/>
    <property type="match status" value="1"/>
</dbReference>
<dbReference type="SMART" id="SM00220">
    <property type="entry name" value="S_TKc"/>
    <property type="match status" value="1"/>
</dbReference>
<keyword evidence="7 16" id="KW-0547">Nucleotide-binding</keyword>
<dbReference type="FunFam" id="2.90.10.10:FF:000004">
    <property type="entry name" value="G-type lectin S-receptor-like serine/threonine-protein kinase"/>
    <property type="match status" value="1"/>
</dbReference>
<dbReference type="InterPro" id="IPR017441">
    <property type="entry name" value="Protein_kinase_ATP_BS"/>
</dbReference>
<keyword evidence="10" id="KW-1133">Transmembrane helix</keyword>
<reference evidence="24" key="2">
    <citation type="submission" date="2019-07" db="EMBL/GenBank/DDBJ databases">
        <authorList>
            <person name="Yang Y."/>
            <person name="Bocs S."/>
            <person name="Baudouin L."/>
        </authorList>
    </citation>
    <scope>NUCLEOTIDE SEQUENCE</scope>
    <source>
        <tissue evidence="24">Spear leaf of Hainan Tall coconut</tissue>
    </source>
</reference>
<dbReference type="SMART" id="SM00108">
    <property type="entry name" value="B_lectin"/>
    <property type="match status" value="1"/>
</dbReference>
<feature type="domain" description="Apple" evidence="23">
    <location>
        <begin position="325"/>
        <end position="405"/>
    </location>
</feature>
<evidence type="ECO:0000256" key="16">
    <source>
        <dbReference type="PIRNR" id="PIRNR000641"/>
    </source>
</evidence>
<comment type="caution">
    <text evidence="24">The sequence shown here is derived from an EMBL/GenBank/DDBJ whole genome shotgun (WGS) entry which is preliminary data.</text>
</comment>
<comment type="similarity">
    <text evidence="16">Belongs to the protein kinase superfamily. Ser/Thr protein kinase family.</text>
</comment>
<name>A0A8K0IV21_COCNU</name>
<organism evidence="24 25">
    <name type="scientific">Cocos nucifera</name>
    <name type="common">Coconut palm</name>
    <dbReference type="NCBI Taxonomy" id="13894"/>
    <lineage>
        <taxon>Eukaryota</taxon>
        <taxon>Viridiplantae</taxon>
        <taxon>Streptophyta</taxon>
        <taxon>Embryophyta</taxon>
        <taxon>Tracheophyta</taxon>
        <taxon>Spermatophyta</taxon>
        <taxon>Magnoliopsida</taxon>
        <taxon>Liliopsida</taxon>
        <taxon>Arecaceae</taxon>
        <taxon>Arecoideae</taxon>
        <taxon>Cocoseae</taxon>
        <taxon>Attaleinae</taxon>
        <taxon>Cocos</taxon>
    </lineage>
</organism>
<evidence type="ECO:0000313" key="24">
    <source>
        <dbReference type="EMBL" id="KAG1368212.1"/>
    </source>
</evidence>
<comment type="subcellular location">
    <subcellularLocation>
        <location evidence="1">Membrane</location>
        <topology evidence="1">Single-pass type I membrane protein</topology>
    </subcellularLocation>
</comment>
<evidence type="ECO:0000256" key="6">
    <source>
        <dbReference type="ARBA" id="ARBA00022729"/>
    </source>
</evidence>
<keyword evidence="6" id="KW-0732">Signal</keyword>
<feature type="domain" description="EGF-like" evidence="21">
    <location>
        <begin position="270"/>
        <end position="306"/>
    </location>
</feature>
<feature type="region of interest" description="Disordered" evidence="19">
    <location>
        <begin position="1"/>
        <end position="23"/>
    </location>
</feature>
<evidence type="ECO:0000256" key="12">
    <source>
        <dbReference type="ARBA" id="ARBA00023157"/>
    </source>
</evidence>
<keyword evidence="5" id="KW-0812">Transmembrane</keyword>
<evidence type="ECO:0000256" key="1">
    <source>
        <dbReference type="ARBA" id="ARBA00004479"/>
    </source>
</evidence>
<dbReference type="SUPFAM" id="SSF51110">
    <property type="entry name" value="alpha-D-mannose-specific plant lectins"/>
    <property type="match status" value="1"/>
</dbReference>
<evidence type="ECO:0000256" key="9">
    <source>
        <dbReference type="ARBA" id="ARBA00022840"/>
    </source>
</evidence>
<gene>
    <name evidence="24" type="ORF">COCNU_14G006800</name>
</gene>
<evidence type="ECO:0000256" key="11">
    <source>
        <dbReference type="ARBA" id="ARBA00023136"/>
    </source>
</evidence>
<dbReference type="AlphaFoldDB" id="A0A8K0IV21"/>
<evidence type="ECO:0000256" key="5">
    <source>
        <dbReference type="ARBA" id="ARBA00022692"/>
    </source>
</evidence>
<feature type="domain" description="Protein kinase" evidence="20">
    <location>
        <begin position="367"/>
        <end position="670"/>
    </location>
</feature>
<dbReference type="InterPro" id="IPR000858">
    <property type="entry name" value="S_locus_glycoprot_dom"/>
</dbReference>
<dbReference type="InterPro" id="IPR021820">
    <property type="entry name" value="S-locus_recpt_kinase_C"/>
</dbReference>
<keyword evidence="2 16" id="KW-0723">Serine/threonine-protein kinase</keyword>
<dbReference type="Gene3D" id="1.10.510.10">
    <property type="entry name" value="Transferase(Phosphotransferase) domain 1"/>
    <property type="match status" value="2"/>
</dbReference>
<dbReference type="InterPro" id="IPR001245">
    <property type="entry name" value="Ser-Thr/Tyr_kinase_cat_dom"/>
</dbReference>
<evidence type="ECO:0000259" key="22">
    <source>
        <dbReference type="PROSITE" id="PS50927"/>
    </source>
</evidence>
<evidence type="ECO:0000256" key="14">
    <source>
        <dbReference type="ARBA" id="ARBA00047899"/>
    </source>
</evidence>
<dbReference type="GO" id="GO:0048544">
    <property type="term" value="P:recognition of pollen"/>
    <property type="evidence" value="ECO:0007669"/>
    <property type="project" value="InterPro"/>
</dbReference>
<keyword evidence="3 17" id="KW-0245">EGF-like domain</keyword>
<keyword evidence="25" id="KW-1185">Reference proteome</keyword>
<evidence type="ECO:0000256" key="19">
    <source>
        <dbReference type="SAM" id="MobiDB-lite"/>
    </source>
</evidence>
<sequence>MGERGDRRGAMGDTITPNTPLSDGQTLVSAGGNFELGFFSPGNLKNRYLGIWYKNISPRTVVWVANREAPLTNNTGILNISSDGNLVLSNRAAKVFWSANSSKASSPVAQLLDTGNFVLKEGTNDSDSLLWQSFDYPCDTLLPGMKLGLDLTTGLDQYLTTWKSSDDPSPGDYSFKLDPHGAPEFFILKQSSTKVYRNGPWNGIRFSGEPEMDSDKYFIFEFVDNPPEIYYTYQVVDSSIVSRFMLNQSMIQRYVWFNSSIGWSLYWSMPRDRCDNYAQCGPYGICNSNDSPICNCLQGFSPKSPQEWNLRDGHDGCVRNTRLDCQGDGFLKLSNVKLPDSSNSTVNESMSLEQCQETCLNNCSCMAYATANISGGGSGCIFWGGDLIDIRQFVDAGQDLHVRLAASDLSIKLGGRRQLSFEFALTALGPTQDHQPENEGNRGKELELPLFELSTIVMATDNFSIANKLGEGGFGSVYKGELEDGQSIAVKRLSRHSLQGIDEFKNEDSRFRIIHRDLKASNVLLDKDMNPKISDFGVARIFGGDQNDAYTKRVVGTYGYMSPEYAMDGVFSVKSDVFSFGVLVLEIISGKKNRGIYNTEPNLSLLSHAWKLWKEGNSLELLDKSMDCSYSINDVLRCIQVGLLCVQDRAEDRPHMSTVILMLGSASAMLPQPKPPGYCSERSATDTESSSGCTVNEITMTILAGR</sequence>
<dbReference type="PROSITE" id="PS50948">
    <property type="entry name" value="PAN"/>
    <property type="match status" value="1"/>
</dbReference>
<keyword evidence="8 16" id="KW-0418">Kinase</keyword>
<keyword evidence="12" id="KW-1015">Disulfide bond</keyword>
<evidence type="ECO:0000256" key="2">
    <source>
        <dbReference type="ARBA" id="ARBA00022527"/>
    </source>
</evidence>
<comment type="catalytic activity">
    <reaction evidence="14 16">
        <text>L-threonyl-[protein] + ATP = O-phospho-L-threonyl-[protein] + ADP + H(+)</text>
        <dbReference type="Rhea" id="RHEA:46608"/>
        <dbReference type="Rhea" id="RHEA-COMP:11060"/>
        <dbReference type="Rhea" id="RHEA-COMP:11605"/>
        <dbReference type="ChEBI" id="CHEBI:15378"/>
        <dbReference type="ChEBI" id="CHEBI:30013"/>
        <dbReference type="ChEBI" id="CHEBI:30616"/>
        <dbReference type="ChEBI" id="CHEBI:61977"/>
        <dbReference type="ChEBI" id="CHEBI:456216"/>
        <dbReference type="EC" id="2.7.11.1"/>
    </reaction>
</comment>
<evidence type="ECO:0000256" key="3">
    <source>
        <dbReference type="ARBA" id="ARBA00022536"/>
    </source>
</evidence>
<dbReference type="InterPro" id="IPR003609">
    <property type="entry name" value="Pan_app"/>
</dbReference>
<dbReference type="InterPro" id="IPR008271">
    <property type="entry name" value="Ser/Thr_kinase_AS"/>
</dbReference>
<dbReference type="SUPFAM" id="SSF56112">
    <property type="entry name" value="Protein kinase-like (PK-like)"/>
    <property type="match status" value="1"/>
</dbReference>
<dbReference type="PROSITE" id="PS50011">
    <property type="entry name" value="PROTEIN_KINASE_DOM"/>
    <property type="match status" value="1"/>
</dbReference>
<feature type="binding site" evidence="18">
    <location>
        <position position="491"/>
    </location>
    <ligand>
        <name>ATP</name>
        <dbReference type="ChEBI" id="CHEBI:30616"/>
    </ligand>
</feature>
<evidence type="ECO:0000259" key="20">
    <source>
        <dbReference type="PROSITE" id="PS50011"/>
    </source>
</evidence>
<dbReference type="Pfam" id="PF07714">
    <property type="entry name" value="PK_Tyr_Ser-Thr"/>
    <property type="match status" value="1"/>
</dbReference>
<reference evidence="24" key="1">
    <citation type="journal article" date="2017" name="Gigascience">
        <title>The genome draft of coconut (Cocos nucifera).</title>
        <authorList>
            <person name="Xiao Y."/>
            <person name="Xu P."/>
            <person name="Fan H."/>
            <person name="Baudouin L."/>
            <person name="Xia W."/>
            <person name="Bocs S."/>
            <person name="Xu J."/>
            <person name="Li Q."/>
            <person name="Guo A."/>
            <person name="Zhou L."/>
            <person name="Li J."/>
            <person name="Wu Y."/>
            <person name="Ma Z."/>
            <person name="Armero A."/>
            <person name="Issali A.E."/>
            <person name="Liu N."/>
            <person name="Peng M."/>
            <person name="Yang Y."/>
        </authorList>
    </citation>
    <scope>NUCLEOTIDE SEQUENCE</scope>
    <source>
        <tissue evidence="24">Spear leaf of Hainan Tall coconut</tissue>
    </source>
</reference>
<dbReference type="Pfam" id="PF11883">
    <property type="entry name" value="DUF3403"/>
    <property type="match status" value="1"/>
</dbReference>
<dbReference type="EC" id="2.7.11.1" evidence="16"/>
<dbReference type="Proteomes" id="UP000797356">
    <property type="component" value="Chromosome 14"/>
</dbReference>
<evidence type="ECO:0000256" key="10">
    <source>
        <dbReference type="ARBA" id="ARBA00022989"/>
    </source>
</evidence>
<evidence type="ECO:0000256" key="18">
    <source>
        <dbReference type="PROSITE-ProRule" id="PRU10141"/>
    </source>
</evidence>
<evidence type="ECO:0000259" key="23">
    <source>
        <dbReference type="PROSITE" id="PS50948"/>
    </source>
</evidence>
<evidence type="ECO:0000256" key="8">
    <source>
        <dbReference type="ARBA" id="ARBA00022777"/>
    </source>
</evidence>
<evidence type="ECO:0000256" key="4">
    <source>
        <dbReference type="ARBA" id="ARBA00022679"/>
    </source>
</evidence>
<keyword evidence="9 16" id="KW-0067">ATP-binding</keyword>
<dbReference type="Pfam" id="PF00954">
    <property type="entry name" value="S_locus_glycop"/>
    <property type="match status" value="1"/>
</dbReference>
<comment type="catalytic activity">
    <reaction evidence="15 16">
        <text>L-seryl-[protein] + ATP = O-phospho-L-seryl-[protein] + ADP + H(+)</text>
        <dbReference type="Rhea" id="RHEA:17989"/>
        <dbReference type="Rhea" id="RHEA-COMP:9863"/>
        <dbReference type="Rhea" id="RHEA-COMP:11604"/>
        <dbReference type="ChEBI" id="CHEBI:15378"/>
        <dbReference type="ChEBI" id="CHEBI:29999"/>
        <dbReference type="ChEBI" id="CHEBI:30616"/>
        <dbReference type="ChEBI" id="CHEBI:83421"/>
        <dbReference type="ChEBI" id="CHEBI:456216"/>
        <dbReference type="EC" id="2.7.11.1"/>
    </reaction>
</comment>
<keyword evidence="13" id="KW-0325">Glycoprotein</keyword>
<proteinExistence type="inferred from homology"/>